<dbReference type="CDD" id="cd22744">
    <property type="entry name" value="OTU"/>
    <property type="match status" value="1"/>
</dbReference>
<dbReference type="EMBL" id="CCYA01000318">
    <property type="protein sequence ID" value="CEH16421.1"/>
    <property type="molecule type" value="Genomic_DNA"/>
</dbReference>
<keyword evidence="4" id="KW-1185">Reference proteome</keyword>
<feature type="compositionally biased region" description="Low complexity" evidence="1">
    <location>
        <begin position="80"/>
        <end position="91"/>
    </location>
</feature>
<name>A0A0P1BKD5_9BASI</name>
<dbReference type="PROSITE" id="PS50802">
    <property type="entry name" value="OTU"/>
    <property type="match status" value="1"/>
</dbReference>
<accession>A0A0P1BKD5</accession>
<dbReference type="AlphaFoldDB" id="A0A0P1BKD5"/>
<evidence type="ECO:0000313" key="3">
    <source>
        <dbReference type="EMBL" id="CEH16421.1"/>
    </source>
</evidence>
<dbReference type="Proteomes" id="UP000054845">
    <property type="component" value="Unassembled WGS sequence"/>
</dbReference>
<dbReference type="OrthoDB" id="2255941at2759"/>
<sequence length="537" mass="58954">MSSLCCPITELREKPGMYRVDGGQAFATCMLPSSDVLILQRSNILPYDYAVEKRFVQSLEDALDDRGDVAGPSRLEGILTTSSASNSGTTARDSRSSPSATVTADLKRAASPAFAISKRAKKEGKELRHYGEIWDYAVAFEKDHAKLAHRVRCPRYLVIWAAACIAGRCALGSSVQGTLKLRAMLGHPYCAYHCWTPDNTTVTFSRPSGTRMRISLQEALRRLQEMKGDKMVSKALAAAVNTSGDPAHEAVFPSADVERYPFLAHVRYGPSALFIAASEQHAQVELVYFSVGGGPASEVSADRIYVTVIAAFKNWTTIDQRGWGQIAGVLGRVIDARLASALQACGVGPSLTPVKADGQCGYRALALHHLGSEERYAEMRQQMHQHLSTHREFWTAVDPSSTTLTAGRLTRTETPLVEEDAWFDASGWEPALAATVMARLVVILVWDDSVGSLRGTLHAPVLAMPGLMEQICNAAPLCMMLHKKHFWVASISLERALTLPLGHWYKVFRRKLEAQPQWLVASNLLEALCESLQKMPR</sequence>
<evidence type="ECO:0000259" key="2">
    <source>
        <dbReference type="PROSITE" id="PS50802"/>
    </source>
</evidence>
<dbReference type="Gene3D" id="3.90.70.80">
    <property type="match status" value="1"/>
</dbReference>
<evidence type="ECO:0000256" key="1">
    <source>
        <dbReference type="SAM" id="MobiDB-lite"/>
    </source>
</evidence>
<protein>
    <submittedName>
        <fullName evidence="3">Ovarian tumour, otubain</fullName>
    </submittedName>
</protein>
<organism evidence="3 4">
    <name type="scientific">Ceraceosorus bombacis</name>
    <dbReference type="NCBI Taxonomy" id="401625"/>
    <lineage>
        <taxon>Eukaryota</taxon>
        <taxon>Fungi</taxon>
        <taxon>Dikarya</taxon>
        <taxon>Basidiomycota</taxon>
        <taxon>Ustilaginomycotina</taxon>
        <taxon>Exobasidiomycetes</taxon>
        <taxon>Ceraceosorales</taxon>
        <taxon>Ceraceosoraceae</taxon>
        <taxon>Ceraceosorus</taxon>
    </lineage>
</organism>
<feature type="region of interest" description="Disordered" evidence="1">
    <location>
        <begin position="79"/>
        <end position="102"/>
    </location>
</feature>
<proteinExistence type="predicted"/>
<feature type="domain" description="OTU" evidence="2">
    <location>
        <begin position="349"/>
        <end position="492"/>
    </location>
</feature>
<reference evidence="3 4" key="1">
    <citation type="submission" date="2014-09" db="EMBL/GenBank/DDBJ databases">
        <authorList>
            <person name="Magalhaes I.L.F."/>
            <person name="Oliveira U."/>
            <person name="Santos F.R."/>
            <person name="Vidigal T.H.D.A."/>
            <person name="Brescovit A.D."/>
            <person name="Santos A.J."/>
        </authorList>
    </citation>
    <scope>NUCLEOTIDE SEQUENCE [LARGE SCALE GENOMIC DNA]</scope>
</reference>
<dbReference type="InterPro" id="IPR003323">
    <property type="entry name" value="OTU_dom"/>
</dbReference>
<evidence type="ECO:0000313" key="4">
    <source>
        <dbReference type="Proteomes" id="UP000054845"/>
    </source>
</evidence>